<dbReference type="Proteomes" id="UP000283569">
    <property type="component" value="Unassembled WGS sequence"/>
</dbReference>
<organism evidence="2 3">
    <name type="scientific">Gibberella intermedia</name>
    <name type="common">Bulb rot disease fungus</name>
    <name type="synonym">Fusarium proliferatum</name>
    <dbReference type="NCBI Taxonomy" id="948311"/>
    <lineage>
        <taxon>Eukaryota</taxon>
        <taxon>Fungi</taxon>
        <taxon>Dikarya</taxon>
        <taxon>Ascomycota</taxon>
        <taxon>Pezizomycotina</taxon>
        <taxon>Sordariomycetes</taxon>
        <taxon>Hypocreomycetidae</taxon>
        <taxon>Hypocreales</taxon>
        <taxon>Nectriaceae</taxon>
        <taxon>Fusarium</taxon>
        <taxon>Fusarium fujikuroi species complex</taxon>
    </lineage>
</organism>
<feature type="signal peptide" evidence="1">
    <location>
        <begin position="1"/>
        <end position="16"/>
    </location>
</feature>
<dbReference type="EMBL" id="MRDB01000024">
    <property type="protein sequence ID" value="RKL37948.1"/>
    <property type="molecule type" value="Genomic_DNA"/>
</dbReference>
<gene>
    <name evidence="2" type="ORF">BFJ72_g7408</name>
</gene>
<evidence type="ECO:0000313" key="3">
    <source>
        <dbReference type="Proteomes" id="UP000283569"/>
    </source>
</evidence>
<proteinExistence type="predicted"/>
<sequence>MHFLYILLFMLNLAQATPIALEESSLENLFKFAGDDSVPFVDGPPFLDLDIGNTETQKKHEKRSGPPYNLTYALMKVTFERRTGDAWDFKKPGWIFVFPGMFNGQGDPRGANRYDIAVMQGASAPLGIIGSTNGDLWYTSNSYFIPLVRGEGPTNVRRTYTKFAQTTFDTFDIITTRNDQLARQNYGAIFNSKGIAAQPTKGRIILYPNPNFTGVVDFSSGSITYKANITGKLFWRGTMLV</sequence>
<dbReference type="AlphaFoldDB" id="A0A420T8W0"/>
<protein>
    <submittedName>
        <fullName evidence="2">Uncharacterized protein</fullName>
    </submittedName>
</protein>
<accession>A0A420T8W0</accession>
<evidence type="ECO:0000313" key="2">
    <source>
        <dbReference type="EMBL" id="RKL37948.1"/>
    </source>
</evidence>
<comment type="caution">
    <text evidence="2">The sequence shown here is derived from an EMBL/GenBank/DDBJ whole genome shotgun (WGS) entry which is preliminary data.</text>
</comment>
<feature type="chain" id="PRO_5019021172" evidence="1">
    <location>
        <begin position="17"/>
        <end position="241"/>
    </location>
</feature>
<evidence type="ECO:0000256" key="1">
    <source>
        <dbReference type="SAM" id="SignalP"/>
    </source>
</evidence>
<reference evidence="2 3" key="1">
    <citation type="journal article" date="2018" name="Sci. Rep.">
        <title>Characterisation of pathogen-specific regions and novel effector candidates in Fusarium oxysporum f. sp. cepae.</title>
        <authorList>
            <person name="Armitage A.D."/>
            <person name="Taylor A."/>
            <person name="Sobczyk M.K."/>
            <person name="Baxter L."/>
            <person name="Greenfield B.P."/>
            <person name="Bates H.J."/>
            <person name="Wilson F."/>
            <person name="Jackson A.C."/>
            <person name="Ott S."/>
            <person name="Harrison R.J."/>
            <person name="Clarkson J.P."/>
        </authorList>
    </citation>
    <scope>NUCLEOTIDE SEQUENCE [LARGE SCALE GENOMIC DNA]</scope>
    <source>
        <strain evidence="2 3">Fp_A8</strain>
    </source>
</reference>
<name>A0A420T8W0_GIBIN</name>
<keyword evidence="1" id="KW-0732">Signal</keyword>